<evidence type="ECO:0000256" key="2">
    <source>
        <dbReference type="ARBA" id="ARBA00023125"/>
    </source>
</evidence>
<keyword evidence="6" id="KW-1185">Reference proteome</keyword>
<dbReference type="PROSITE" id="PS50943">
    <property type="entry name" value="HTH_CROC1"/>
    <property type="match status" value="1"/>
</dbReference>
<dbReference type="PANTHER" id="PTHR40661:SF3">
    <property type="entry name" value="FELS-1 PROPHAGE TRANSCRIPTIONAL REGULATOR"/>
    <property type="match status" value="1"/>
</dbReference>
<keyword evidence="1" id="KW-0805">Transcription regulation</keyword>
<dbReference type="InterPro" id="IPR010744">
    <property type="entry name" value="Phage_CI_N"/>
</dbReference>
<dbReference type="AlphaFoldDB" id="A0A5D9DCP6"/>
<dbReference type="EMBL" id="VTPU01000001">
    <property type="protein sequence ID" value="TZG41566.1"/>
    <property type="molecule type" value="Genomic_DNA"/>
</dbReference>
<keyword evidence="2" id="KW-0238">DNA-binding</keyword>
<feature type="domain" description="HTH cro/C1-type" evidence="4">
    <location>
        <begin position="33"/>
        <end position="72"/>
    </location>
</feature>
<evidence type="ECO:0000259" key="4">
    <source>
        <dbReference type="PROSITE" id="PS50943"/>
    </source>
</evidence>
<dbReference type="InterPro" id="IPR036286">
    <property type="entry name" value="LexA/Signal_pep-like_sf"/>
</dbReference>
<evidence type="ECO:0000313" key="6">
    <source>
        <dbReference type="Proteomes" id="UP000324260"/>
    </source>
</evidence>
<gene>
    <name evidence="5" type="ORF">FZZ93_02590</name>
</gene>
<organism evidence="5 6">
    <name type="scientific">Halomonas eurihalina</name>
    <dbReference type="NCBI Taxonomy" id="42566"/>
    <lineage>
        <taxon>Bacteria</taxon>
        <taxon>Pseudomonadati</taxon>
        <taxon>Pseudomonadota</taxon>
        <taxon>Gammaproteobacteria</taxon>
        <taxon>Oceanospirillales</taxon>
        <taxon>Halomonadaceae</taxon>
        <taxon>Halomonas</taxon>
    </lineage>
</organism>
<evidence type="ECO:0000256" key="3">
    <source>
        <dbReference type="ARBA" id="ARBA00023163"/>
    </source>
</evidence>
<dbReference type="RefSeq" id="WP_149320757.1">
    <property type="nucleotide sequence ID" value="NZ_JARWAH010000001.1"/>
</dbReference>
<reference evidence="5 6" key="1">
    <citation type="submission" date="2019-08" db="EMBL/GenBank/DDBJ databases">
        <title>Draft Genome Sequence of Halomonas eurihalina Isolated from Preserved Hide-surface.</title>
        <authorList>
            <person name="Hussain S.A."/>
            <person name="Xu A."/>
            <person name="Sarker M."/>
            <person name="Sommers C."/>
        </authorList>
    </citation>
    <scope>NUCLEOTIDE SEQUENCE [LARGE SCALE GENOMIC DNA]</scope>
    <source>
        <strain evidence="5 6">MS1</strain>
    </source>
</reference>
<dbReference type="Gene3D" id="1.10.260.40">
    <property type="entry name" value="lambda repressor-like DNA-binding domains"/>
    <property type="match status" value="1"/>
</dbReference>
<dbReference type="SUPFAM" id="SSF51306">
    <property type="entry name" value="LexA/Signal peptidase"/>
    <property type="match status" value="1"/>
</dbReference>
<comment type="caution">
    <text evidence="5">The sequence shown here is derived from an EMBL/GenBank/DDBJ whole genome shotgun (WGS) entry which is preliminary data.</text>
</comment>
<dbReference type="PANTHER" id="PTHR40661">
    <property type="match status" value="1"/>
</dbReference>
<sequence>MSYDSNSVPNAENGIGTRIAEVADGIGNRKNAAEAAGVSLSTLNRWIMGESVPVFAGVARLAQAGGVSLDWIATGRGERTAMRNQPHEAGGYRQEADDFVYIEEMASTEEGVLSRRHAVRRDWLAAQGLEPSRLSFLETREDAMAPTIQPGDLLLCETYQHRTEGQIKTGLTPGELPPQDGIYIVRFILDNATNSAIRRLRLDMAGGLISIMEAEDHHIHLSEAKQLERIQIVARVVASWRSL</sequence>
<name>A0A5D9DCP6_HALER</name>
<protein>
    <recommendedName>
        <fullName evidence="4">HTH cro/C1-type domain-containing protein</fullName>
    </recommendedName>
</protein>
<dbReference type="GO" id="GO:0045892">
    <property type="term" value="P:negative regulation of DNA-templated transcription"/>
    <property type="evidence" value="ECO:0007669"/>
    <property type="project" value="InterPro"/>
</dbReference>
<dbReference type="Gene3D" id="2.10.109.10">
    <property type="entry name" value="Umud Fragment, subunit A"/>
    <property type="match status" value="1"/>
</dbReference>
<dbReference type="InterPro" id="IPR010982">
    <property type="entry name" value="Lambda_DNA-bd_dom_sf"/>
</dbReference>
<keyword evidence="3" id="KW-0804">Transcription</keyword>
<dbReference type="SUPFAM" id="SSF47413">
    <property type="entry name" value="lambda repressor-like DNA-binding domains"/>
    <property type="match status" value="1"/>
</dbReference>
<dbReference type="Pfam" id="PF07022">
    <property type="entry name" value="Phage_CI_repr"/>
    <property type="match status" value="1"/>
</dbReference>
<evidence type="ECO:0000256" key="1">
    <source>
        <dbReference type="ARBA" id="ARBA00023015"/>
    </source>
</evidence>
<accession>A0A5D9DCP6</accession>
<dbReference type="OrthoDB" id="5959816at2"/>
<proteinExistence type="predicted"/>
<dbReference type="GO" id="GO:0003677">
    <property type="term" value="F:DNA binding"/>
    <property type="evidence" value="ECO:0007669"/>
    <property type="project" value="UniProtKB-KW"/>
</dbReference>
<dbReference type="Proteomes" id="UP000324260">
    <property type="component" value="Unassembled WGS sequence"/>
</dbReference>
<evidence type="ECO:0000313" key="5">
    <source>
        <dbReference type="EMBL" id="TZG41566.1"/>
    </source>
</evidence>
<dbReference type="InterPro" id="IPR001387">
    <property type="entry name" value="Cro/C1-type_HTH"/>
</dbReference>
<dbReference type="CDD" id="cd00093">
    <property type="entry name" value="HTH_XRE"/>
    <property type="match status" value="1"/>
</dbReference>